<dbReference type="GO" id="GO:0030170">
    <property type="term" value="F:pyridoxal phosphate binding"/>
    <property type="evidence" value="ECO:0007669"/>
    <property type="project" value="InterPro"/>
</dbReference>
<evidence type="ECO:0000256" key="3">
    <source>
        <dbReference type="ARBA" id="ARBA00022898"/>
    </source>
</evidence>
<comment type="similarity">
    <text evidence="2 4">Belongs to the class-III pyridoxal-phosphate-dependent aminotransferase family.</text>
</comment>
<dbReference type="EC" id="2.6.1.13" evidence="5"/>
<organism evidence="6 7">
    <name type="scientific">Pleurostoma richardsiae</name>
    <dbReference type="NCBI Taxonomy" id="41990"/>
    <lineage>
        <taxon>Eukaryota</taxon>
        <taxon>Fungi</taxon>
        <taxon>Dikarya</taxon>
        <taxon>Ascomycota</taxon>
        <taxon>Pezizomycotina</taxon>
        <taxon>Sordariomycetes</taxon>
        <taxon>Sordariomycetidae</taxon>
        <taxon>Calosphaeriales</taxon>
        <taxon>Pleurostomataceae</taxon>
        <taxon>Pleurostoma</taxon>
    </lineage>
</organism>
<comment type="catalytic activity">
    <reaction evidence="5">
        <text>a 2-oxocarboxylate + L-ornithine = L-glutamate 5-semialdehyde + an L-alpha-amino acid</text>
        <dbReference type="Rhea" id="RHEA:13877"/>
        <dbReference type="ChEBI" id="CHEBI:35179"/>
        <dbReference type="ChEBI" id="CHEBI:46911"/>
        <dbReference type="ChEBI" id="CHEBI:58066"/>
        <dbReference type="ChEBI" id="CHEBI:59869"/>
        <dbReference type="EC" id="2.6.1.13"/>
    </reaction>
</comment>
<evidence type="ECO:0000256" key="4">
    <source>
        <dbReference type="RuleBase" id="RU003560"/>
    </source>
</evidence>
<protein>
    <recommendedName>
        <fullName evidence="5">Ornithine aminotransferase</fullName>
        <ecNumber evidence="5">2.6.1.13</ecNumber>
    </recommendedName>
</protein>
<dbReference type="Pfam" id="PF00202">
    <property type="entry name" value="Aminotran_3"/>
    <property type="match status" value="2"/>
</dbReference>
<keyword evidence="7" id="KW-1185">Reference proteome</keyword>
<name>A0AA38VEG2_9PEZI</name>
<dbReference type="Proteomes" id="UP001174694">
    <property type="component" value="Unassembled WGS sequence"/>
</dbReference>
<dbReference type="GO" id="GO:0005737">
    <property type="term" value="C:cytoplasm"/>
    <property type="evidence" value="ECO:0007669"/>
    <property type="project" value="TreeGrafter"/>
</dbReference>
<keyword evidence="3 4" id="KW-0663">Pyridoxal phosphate</keyword>
<dbReference type="CDD" id="cd00610">
    <property type="entry name" value="OAT_like"/>
    <property type="match status" value="1"/>
</dbReference>
<dbReference type="GO" id="GO:0010121">
    <property type="term" value="P:L-arginine catabolic process to proline via ornithine"/>
    <property type="evidence" value="ECO:0007669"/>
    <property type="project" value="TreeGrafter"/>
</dbReference>
<dbReference type="GO" id="GO:0004587">
    <property type="term" value="F:ornithine aminotransferase activity"/>
    <property type="evidence" value="ECO:0007669"/>
    <property type="project" value="UniProtKB-EC"/>
</dbReference>
<evidence type="ECO:0000256" key="2">
    <source>
        <dbReference type="ARBA" id="ARBA00008954"/>
    </source>
</evidence>
<accession>A0AA38VEG2</accession>
<proteinExistence type="inferred from homology"/>
<evidence type="ECO:0000313" key="7">
    <source>
        <dbReference type="Proteomes" id="UP001174694"/>
    </source>
</evidence>
<keyword evidence="5" id="KW-0808">Transferase</keyword>
<dbReference type="GO" id="GO:0042802">
    <property type="term" value="F:identical protein binding"/>
    <property type="evidence" value="ECO:0007669"/>
    <property type="project" value="TreeGrafter"/>
</dbReference>
<sequence length="382" mass="41491">MSTITLSSRIVEPSTLKSAISASSREVHEADDPSSEQRQLITADYLHYDALYSVKGMPSHPVVMARGEGAFLWDLEGKRYIDFNAGFSACNQGHCHPKIVAAMMRQCQQLTMPSRSVHVSQYAMFCRKICELTGFDKVAAMNGGAEAVDMAIKIARAWGYRCKGIEADKAIVLTASNNYHGRTLSILSASTDESYRKNCGPWMPGVGAFCAGEEVRFGVIEDLERAFQKCGHQIAAYLIEPVQGHAGCLPATDEYLIRVRELCMKPDMVVIGKSLSGGLYPISAVLGTNEAMTSVDPGQYGSTFSGNPLASAVAIAALDVIIDESLPARAKTLGDKFETRLRAIKSPYFDTVTGKVINEDVMLEGVDILEKALNDLPAMEEI</sequence>
<dbReference type="InterPro" id="IPR015421">
    <property type="entry name" value="PyrdxlP-dep_Trfase_major"/>
</dbReference>
<dbReference type="SUPFAM" id="SSF53383">
    <property type="entry name" value="PLP-dependent transferases"/>
    <property type="match status" value="1"/>
</dbReference>
<reference evidence="6" key="1">
    <citation type="submission" date="2022-07" db="EMBL/GenBank/DDBJ databases">
        <title>Fungi with potential for degradation of polypropylene.</title>
        <authorList>
            <person name="Gostincar C."/>
        </authorList>
    </citation>
    <scope>NUCLEOTIDE SEQUENCE</scope>
    <source>
        <strain evidence="6">EXF-13308</strain>
    </source>
</reference>
<dbReference type="InterPro" id="IPR050103">
    <property type="entry name" value="Class-III_PLP-dep_AT"/>
</dbReference>
<keyword evidence="5 6" id="KW-0032">Aminotransferase</keyword>
<evidence type="ECO:0000256" key="5">
    <source>
        <dbReference type="RuleBase" id="RU365036"/>
    </source>
</evidence>
<evidence type="ECO:0000313" key="6">
    <source>
        <dbReference type="EMBL" id="KAJ9144150.1"/>
    </source>
</evidence>
<dbReference type="GO" id="GO:0019544">
    <property type="term" value="P:L-arginine catabolic process to L-glutamate"/>
    <property type="evidence" value="ECO:0007669"/>
    <property type="project" value="TreeGrafter"/>
</dbReference>
<gene>
    <name evidence="6" type="ORF">NKR23_g6054</name>
</gene>
<dbReference type="InterPro" id="IPR015422">
    <property type="entry name" value="PyrdxlP-dep_Trfase_small"/>
</dbReference>
<dbReference type="EMBL" id="JANBVO010000017">
    <property type="protein sequence ID" value="KAJ9144150.1"/>
    <property type="molecule type" value="Genomic_DNA"/>
</dbReference>
<comment type="pathway">
    <text evidence="5">Amino-acid biosynthesis; L-proline biosynthesis; L-glutamate 5-semialdehyde from L-ornithine: step 1/1.</text>
</comment>
<dbReference type="PANTHER" id="PTHR11986">
    <property type="entry name" value="AMINOTRANSFERASE CLASS III"/>
    <property type="match status" value="1"/>
</dbReference>
<dbReference type="InterPro" id="IPR005814">
    <property type="entry name" value="Aminotrans_3"/>
</dbReference>
<evidence type="ECO:0000256" key="1">
    <source>
        <dbReference type="ARBA" id="ARBA00001933"/>
    </source>
</evidence>
<dbReference type="Gene3D" id="3.90.1150.10">
    <property type="entry name" value="Aspartate Aminotransferase, domain 1"/>
    <property type="match status" value="2"/>
</dbReference>
<dbReference type="AlphaFoldDB" id="A0AA38VEG2"/>
<comment type="caution">
    <text evidence="6">The sequence shown here is derived from an EMBL/GenBank/DDBJ whole genome shotgun (WGS) entry which is preliminary data.</text>
</comment>
<dbReference type="InterPro" id="IPR015424">
    <property type="entry name" value="PyrdxlP-dep_Trfase"/>
</dbReference>
<comment type="cofactor">
    <cofactor evidence="1 5">
        <name>pyridoxal 5'-phosphate</name>
        <dbReference type="ChEBI" id="CHEBI:597326"/>
    </cofactor>
</comment>
<dbReference type="PANTHER" id="PTHR11986:SF18">
    <property type="entry name" value="ORNITHINE AMINOTRANSFERASE, MITOCHONDRIAL"/>
    <property type="match status" value="1"/>
</dbReference>
<dbReference type="Gene3D" id="3.40.640.10">
    <property type="entry name" value="Type I PLP-dependent aspartate aminotransferase-like (Major domain)"/>
    <property type="match status" value="2"/>
</dbReference>